<protein>
    <submittedName>
        <fullName evidence="1">Uncharacterized protein</fullName>
    </submittedName>
</protein>
<accession>A0A7W7FVX9</accession>
<comment type="caution">
    <text evidence="1">The sequence shown here is derived from an EMBL/GenBank/DDBJ whole genome shotgun (WGS) entry which is preliminary data.</text>
</comment>
<evidence type="ECO:0000313" key="1">
    <source>
        <dbReference type="EMBL" id="MBB4679732.1"/>
    </source>
</evidence>
<keyword evidence="2" id="KW-1185">Reference proteome</keyword>
<dbReference type="AlphaFoldDB" id="A0A7W7FVX9"/>
<dbReference type="RefSeq" id="WP_185005446.1">
    <property type="nucleotide sequence ID" value="NZ_BAAAUI010000001.1"/>
</dbReference>
<reference evidence="1 2" key="1">
    <citation type="submission" date="2020-08" db="EMBL/GenBank/DDBJ databases">
        <title>Sequencing the genomes of 1000 actinobacteria strains.</title>
        <authorList>
            <person name="Klenk H.-P."/>
        </authorList>
    </citation>
    <scope>NUCLEOTIDE SEQUENCE [LARGE SCALE GENOMIC DNA]</scope>
    <source>
        <strain evidence="1 2">DSM 44230</strain>
    </source>
</reference>
<organism evidence="1 2">
    <name type="scientific">Crossiella cryophila</name>
    <dbReference type="NCBI Taxonomy" id="43355"/>
    <lineage>
        <taxon>Bacteria</taxon>
        <taxon>Bacillati</taxon>
        <taxon>Actinomycetota</taxon>
        <taxon>Actinomycetes</taxon>
        <taxon>Pseudonocardiales</taxon>
        <taxon>Pseudonocardiaceae</taxon>
        <taxon>Crossiella</taxon>
    </lineage>
</organism>
<evidence type="ECO:0000313" key="2">
    <source>
        <dbReference type="Proteomes" id="UP000533598"/>
    </source>
</evidence>
<name>A0A7W7FVX9_9PSEU</name>
<proteinExistence type="predicted"/>
<sequence>MAVSVDLAKQLDKAYENLTVAEVLDAPVAALAGVSDGDGEKLAAAFGIKTVRDLGTNKYFKLAAALAAIGDNGK</sequence>
<gene>
    <name evidence="1" type="ORF">HNR67_005850</name>
</gene>
<dbReference type="Proteomes" id="UP000533598">
    <property type="component" value="Unassembled WGS sequence"/>
</dbReference>
<dbReference type="EMBL" id="JACHMH010000001">
    <property type="protein sequence ID" value="MBB4679732.1"/>
    <property type="molecule type" value="Genomic_DNA"/>
</dbReference>